<dbReference type="PROSITE" id="PS50922">
    <property type="entry name" value="TLC"/>
    <property type="match status" value="1"/>
</dbReference>
<feature type="transmembrane region" description="Helical" evidence="15">
    <location>
        <begin position="218"/>
        <end position="237"/>
    </location>
</feature>
<comment type="subcellular location">
    <subcellularLocation>
        <location evidence="2">Endoplasmic reticulum membrane</location>
        <topology evidence="2">Multi-pass membrane protein</topology>
    </subcellularLocation>
    <subcellularLocation>
        <location evidence="1 11 13">Nucleus</location>
    </subcellularLocation>
</comment>
<evidence type="ECO:0008006" key="20">
    <source>
        <dbReference type="Google" id="ProtNLM"/>
    </source>
</evidence>
<dbReference type="Pfam" id="PF00046">
    <property type="entry name" value="Homeodomain"/>
    <property type="match status" value="1"/>
</dbReference>
<evidence type="ECO:0000256" key="13">
    <source>
        <dbReference type="RuleBase" id="RU000682"/>
    </source>
</evidence>
<dbReference type="InterPro" id="IPR009057">
    <property type="entry name" value="Homeodomain-like_sf"/>
</dbReference>
<evidence type="ECO:0000256" key="12">
    <source>
        <dbReference type="PROSITE-ProRule" id="PRU00205"/>
    </source>
</evidence>
<keyword evidence="5" id="KW-0808">Transferase</keyword>
<evidence type="ECO:0000256" key="3">
    <source>
        <dbReference type="ARBA" id="ARBA00004760"/>
    </source>
</evidence>
<feature type="transmembrane region" description="Helical" evidence="15">
    <location>
        <begin position="70"/>
        <end position="87"/>
    </location>
</feature>
<keyword evidence="6 12" id="KW-0812">Transmembrane</keyword>
<keyword evidence="10 12" id="KW-0472">Membrane</keyword>
<dbReference type="Gene3D" id="1.10.10.60">
    <property type="entry name" value="Homeodomain-like"/>
    <property type="match status" value="1"/>
</dbReference>
<keyword evidence="19" id="KW-1185">Reference proteome</keyword>
<dbReference type="PANTHER" id="PTHR12560">
    <property type="entry name" value="LONGEVITY ASSURANCE FACTOR 1 LAG1"/>
    <property type="match status" value="1"/>
</dbReference>
<comment type="caution">
    <text evidence="18">The sequence shown here is derived from an EMBL/GenBank/DDBJ whole genome shotgun (WGS) entry which is preliminary data.</text>
</comment>
<protein>
    <recommendedName>
        <fullName evidence="20">TLC domain-containing protein</fullName>
    </recommendedName>
</protein>
<sequence>MESTCTVDSLLFLRFPLPTRNGSYTNNETDFDIHQNASTSWRDFDPILDEKIIIVEENFNVNSIPKTGEMAYWLVAAIGLILIRRVVERNFLKPLGISLGIKEKNRPVANIPCRDPSAVQSLDQAYFSSSKQVSNQKIFELSKQTGLSQREVERWLRKRRALDKPSTLIKFSESGWRFICYVISASFGYAVLRNKPWFMSIEECFKDHPHQTNSEDVWWYHFYGGTLYTSFLMTQAFDVKRKDFWEMLIHHVISITLLALSWSYNLSRIGMVTLLLHDCADVFIELAKMANYSKRDGLATGIFVVFTLVWVVTRLIIFPLVIINSTSKGFKLIDPHVKNGIVGMGIFLCGLHLFWTYFILKVAKAALFSEEAKDSRSCTESGSDSEKEMEEKSNIKNGHSELTKEIPFSKHGAERRHSIQYENLVFDEIEAKKRAFIKKISSEWT</sequence>
<evidence type="ECO:0000256" key="15">
    <source>
        <dbReference type="SAM" id="Phobius"/>
    </source>
</evidence>
<dbReference type="InterPro" id="IPR006634">
    <property type="entry name" value="TLC-dom"/>
</dbReference>
<evidence type="ECO:0000259" key="17">
    <source>
        <dbReference type="PROSITE" id="PS50922"/>
    </source>
</evidence>
<dbReference type="Pfam" id="PF03798">
    <property type="entry name" value="TRAM_LAG1_CLN8"/>
    <property type="match status" value="1"/>
</dbReference>
<keyword evidence="7" id="KW-0256">Endoplasmic reticulum</keyword>
<dbReference type="InterPro" id="IPR016439">
    <property type="entry name" value="Lag1/Lac1-like"/>
</dbReference>
<keyword evidence="11 13" id="KW-0371">Homeobox</keyword>
<keyword evidence="11 13" id="KW-0238">DNA-binding</keyword>
<proteinExistence type="predicted"/>
<evidence type="ECO:0000256" key="4">
    <source>
        <dbReference type="ARBA" id="ARBA00004991"/>
    </source>
</evidence>
<evidence type="ECO:0000256" key="2">
    <source>
        <dbReference type="ARBA" id="ARBA00004477"/>
    </source>
</evidence>
<keyword evidence="9" id="KW-0443">Lipid metabolism</keyword>
<evidence type="ECO:0000313" key="19">
    <source>
        <dbReference type="Proteomes" id="UP001642540"/>
    </source>
</evidence>
<evidence type="ECO:0000313" key="18">
    <source>
        <dbReference type="EMBL" id="CAL8137608.1"/>
    </source>
</evidence>
<feature type="transmembrane region" description="Helical" evidence="15">
    <location>
        <begin position="341"/>
        <end position="360"/>
    </location>
</feature>
<dbReference type="SMART" id="SM00724">
    <property type="entry name" value="TLC"/>
    <property type="match status" value="1"/>
</dbReference>
<feature type="domain" description="Homeobox" evidence="16">
    <location>
        <begin position="124"/>
        <end position="166"/>
    </location>
</feature>
<feature type="compositionally biased region" description="Basic and acidic residues" evidence="14">
    <location>
        <begin position="384"/>
        <end position="414"/>
    </location>
</feature>
<comment type="pathway">
    <text evidence="3">Lipid metabolism; sphingolipid metabolism.</text>
</comment>
<dbReference type="PROSITE" id="PS50071">
    <property type="entry name" value="HOMEOBOX_2"/>
    <property type="match status" value="1"/>
</dbReference>
<feature type="transmembrane region" description="Helical" evidence="15">
    <location>
        <begin position="244"/>
        <end position="263"/>
    </location>
</feature>
<evidence type="ECO:0000256" key="10">
    <source>
        <dbReference type="ARBA" id="ARBA00023136"/>
    </source>
</evidence>
<evidence type="ECO:0000259" key="16">
    <source>
        <dbReference type="PROSITE" id="PS50071"/>
    </source>
</evidence>
<name>A0ABP1RWZ0_9HEXA</name>
<evidence type="ECO:0000256" key="9">
    <source>
        <dbReference type="ARBA" id="ARBA00023098"/>
    </source>
</evidence>
<evidence type="ECO:0000256" key="14">
    <source>
        <dbReference type="SAM" id="MobiDB-lite"/>
    </source>
</evidence>
<dbReference type="CDD" id="cd00086">
    <property type="entry name" value="homeodomain"/>
    <property type="match status" value="1"/>
</dbReference>
<evidence type="ECO:0000256" key="11">
    <source>
        <dbReference type="PROSITE-ProRule" id="PRU00108"/>
    </source>
</evidence>
<accession>A0ABP1RWZ0</accession>
<feature type="domain" description="TLC" evidence="17">
    <location>
        <begin position="169"/>
        <end position="368"/>
    </location>
</feature>
<comment type="pathway">
    <text evidence="4">Sphingolipid metabolism.</text>
</comment>
<keyword evidence="11 13" id="KW-0539">Nucleus</keyword>
<dbReference type="SUPFAM" id="SSF46689">
    <property type="entry name" value="Homeodomain-like"/>
    <property type="match status" value="1"/>
</dbReference>
<feature type="DNA-binding region" description="Homeobox" evidence="11">
    <location>
        <begin position="126"/>
        <end position="167"/>
    </location>
</feature>
<evidence type="ECO:0000256" key="5">
    <source>
        <dbReference type="ARBA" id="ARBA00022679"/>
    </source>
</evidence>
<evidence type="ECO:0000256" key="7">
    <source>
        <dbReference type="ARBA" id="ARBA00022824"/>
    </source>
</evidence>
<evidence type="ECO:0000256" key="8">
    <source>
        <dbReference type="ARBA" id="ARBA00022989"/>
    </source>
</evidence>
<dbReference type="InterPro" id="IPR001356">
    <property type="entry name" value="HD"/>
</dbReference>
<dbReference type="PANTHER" id="PTHR12560:SF0">
    <property type="entry name" value="LD18904P"/>
    <property type="match status" value="1"/>
</dbReference>
<keyword evidence="8 15" id="KW-1133">Transmembrane helix</keyword>
<reference evidence="18 19" key="1">
    <citation type="submission" date="2024-08" db="EMBL/GenBank/DDBJ databases">
        <authorList>
            <person name="Cucini C."/>
            <person name="Frati F."/>
        </authorList>
    </citation>
    <scope>NUCLEOTIDE SEQUENCE [LARGE SCALE GENOMIC DNA]</scope>
</reference>
<dbReference type="Proteomes" id="UP001642540">
    <property type="component" value="Unassembled WGS sequence"/>
</dbReference>
<evidence type="ECO:0000256" key="1">
    <source>
        <dbReference type="ARBA" id="ARBA00004123"/>
    </source>
</evidence>
<feature type="region of interest" description="Disordered" evidence="14">
    <location>
        <begin position="376"/>
        <end position="414"/>
    </location>
</feature>
<organism evidence="18 19">
    <name type="scientific">Orchesella dallaii</name>
    <dbReference type="NCBI Taxonomy" id="48710"/>
    <lineage>
        <taxon>Eukaryota</taxon>
        <taxon>Metazoa</taxon>
        <taxon>Ecdysozoa</taxon>
        <taxon>Arthropoda</taxon>
        <taxon>Hexapoda</taxon>
        <taxon>Collembola</taxon>
        <taxon>Entomobryomorpha</taxon>
        <taxon>Entomobryoidea</taxon>
        <taxon>Orchesellidae</taxon>
        <taxon>Orchesellinae</taxon>
        <taxon>Orchesella</taxon>
    </lineage>
</organism>
<evidence type="ECO:0000256" key="6">
    <source>
        <dbReference type="ARBA" id="ARBA00022692"/>
    </source>
</evidence>
<dbReference type="EMBL" id="CAXLJM020000118">
    <property type="protein sequence ID" value="CAL8137608.1"/>
    <property type="molecule type" value="Genomic_DNA"/>
</dbReference>
<feature type="transmembrane region" description="Helical" evidence="15">
    <location>
        <begin position="298"/>
        <end position="321"/>
    </location>
</feature>
<gene>
    <name evidence="18" type="ORF">ODALV1_LOCUS26997</name>
</gene>